<dbReference type="AlphaFoldDB" id="G0UAY2"/>
<evidence type="ECO:0000313" key="2">
    <source>
        <dbReference type="EMBL" id="CCC52969.1"/>
    </source>
</evidence>
<proteinExistence type="predicted"/>
<evidence type="ECO:0000256" key="1">
    <source>
        <dbReference type="SAM" id="MobiDB-lite"/>
    </source>
</evidence>
<reference evidence="2" key="1">
    <citation type="journal article" date="2012" name="Proc. Natl. Acad. Sci. U.S.A.">
        <title>Antigenic diversity is generated by distinct evolutionary mechanisms in African trypanosome species.</title>
        <authorList>
            <person name="Jackson A.P."/>
            <person name="Berry A."/>
            <person name="Aslett M."/>
            <person name="Allison H.C."/>
            <person name="Burton P."/>
            <person name="Vavrova-Anderson J."/>
            <person name="Brown R."/>
            <person name="Browne H."/>
            <person name="Corton N."/>
            <person name="Hauser H."/>
            <person name="Gamble J."/>
            <person name="Gilderthorp R."/>
            <person name="Marcello L."/>
            <person name="McQuillan J."/>
            <person name="Otto T.D."/>
            <person name="Quail M.A."/>
            <person name="Sanders M.J."/>
            <person name="van Tonder A."/>
            <person name="Ginger M.L."/>
            <person name="Field M.C."/>
            <person name="Barry J.D."/>
            <person name="Hertz-Fowler C."/>
            <person name="Berriman M."/>
        </authorList>
    </citation>
    <scope>NUCLEOTIDE SEQUENCE</scope>
    <source>
        <strain evidence="2">Y486</strain>
    </source>
</reference>
<gene>
    <name evidence="2" type="ORF">TVY486_1104530</name>
</gene>
<name>G0UAY2_TRYVY</name>
<feature type="region of interest" description="Disordered" evidence="1">
    <location>
        <begin position="62"/>
        <end position="85"/>
    </location>
</feature>
<sequence>MLILNNILALPPDPKLYVPFIYLSHRSPHPAEKEKPGHNNVFSTRFLVIICIYNVPNAKQLSDGNRKDGENKQKLIAPEREKSRADDIESDKNQYIYTRIRTSVLLRSEVWSTRWLLWTSNRGVMCFTYFSAMPRDSLFAHLHIPLPLNFT</sequence>
<dbReference type="VEuPathDB" id="TriTrypDB:TvY486_1104530"/>
<dbReference type="EMBL" id="HE573027">
    <property type="protein sequence ID" value="CCC52969.1"/>
    <property type="molecule type" value="Genomic_DNA"/>
</dbReference>
<organism evidence="2">
    <name type="scientific">Trypanosoma vivax (strain Y486)</name>
    <dbReference type="NCBI Taxonomy" id="1055687"/>
    <lineage>
        <taxon>Eukaryota</taxon>
        <taxon>Discoba</taxon>
        <taxon>Euglenozoa</taxon>
        <taxon>Kinetoplastea</taxon>
        <taxon>Metakinetoplastina</taxon>
        <taxon>Trypanosomatida</taxon>
        <taxon>Trypanosomatidae</taxon>
        <taxon>Trypanosoma</taxon>
        <taxon>Duttonella</taxon>
    </lineage>
</organism>
<feature type="compositionally biased region" description="Basic and acidic residues" evidence="1">
    <location>
        <begin position="64"/>
        <end position="85"/>
    </location>
</feature>
<protein>
    <submittedName>
        <fullName evidence="2">Uncharacterized protein</fullName>
    </submittedName>
</protein>
<accession>G0UAY2</accession>